<evidence type="ECO:0000313" key="2">
    <source>
        <dbReference type="Proteomes" id="UP000324222"/>
    </source>
</evidence>
<evidence type="ECO:0000313" key="1">
    <source>
        <dbReference type="EMBL" id="MPC94534.1"/>
    </source>
</evidence>
<reference evidence="1 2" key="1">
    <citation type="submission" date="2019-05" db="EMBL/GenBank/DDBJ databases">
        <title>Another draft genome of Portunus trituberculatus and its Hox gene families provides insights of decapod evolution.</title>
        <authorList>
            <person name="Jeong J.-H."/>
            <person name="Song I."/>
            <person name="Kim S."/>
            <person name="Choi T."/>
            <person name="Kim D."/>
            <person name="Ryu S."/>
            <person name="Kim W."/>
        </authorList>
    </citation>
    <scope>NUCLEOTIDE SEQUENCE [LARGE SCALE GENOMIC DNA]</scope>
    <source>
        <tissue evidence="1">Muscle</tissue>
    </source>
</reference>
<protein>
    <submittedName>
        <fullName evidence="1">Uncharacterized protein</fullName>
    </submittedName>
</protein>
<sequence>MRVFKGVFFVCGSSGRLIIFMHYEQPHTMTSNTRNNNTP</sequence>
<dbReference type="AlphaFoldDB" id="A0A5B7JQB4"/>
<dbReference type="EMBL" id="VSRR010098967">
    <property type="protein sequence ID" value="MPC94534.1"/>
    <property type="molecule type" value="Genomic_DNA"/>
</dbReference>
<keyword evidence="2" id="KW-1185">Reference proteome</keyword>
<organism evidence="1 2">
    <name type="scientific">Portunus trituberculatus</name>
    <name type="common">Swimming crab</name>
    <name type="synonym">Neptunus trituberculatus</name>
    <dbReference type="NCBI Taxonomy" id="210409"/>
    <lineage>
        <taxon>Eukaryota</taxon>
        <taxon>Metazoa</taxon>
        <taxon>Ecdysozoa</taxon>
        <taxon>Arthropoda</taxon>
        <taxon>Crustacea</taxon>
        <taxon>Multicrustacea</taxon>
        <taxon>Malacostraca</taxon>
        <taxon>Eumalacostraca</taxon>
        <taxon>Eucarida</taxon>
        <taxon>Decapoda</taxon>
        <taxon>Pleocyemata</taxon>
        <taxon>Brachyura</taxon>
        <taxon>Eubrachyura</taxon>
        <taxon>Portunoidea</taxon>
        <taxon>Portunidae</taxon>
        <taxon>Portuninae</taxon>
        <taxon>Portunus</taxon>
    </lineage>
</organism>
<name>A0A5B7JQB4_PORTR</name>
<dbReference type="Proteomes" id="UP000324222">
    <property type="component" value="Unassembled WGS sequence"/>
</dbReference>
<comment type="caution">
    <text evidence="1">The sequence shown here is derived from an EMBL/GenBank/DDBJ whole genome shotgun (WGS) entry which is preliminary data.</text>
</comment>
<accession>A0A5B7JQB4</accession>
<proteinExistence type="predicted"/>
<gene>
    <name evidence="1" type="ORF">E2C01_089707</name>
</gene>